<dbReference type="GeneID" id="24112112"/>
<evidence type="ECO:0000256" key="1">
    <source>
        <dbReference type="SAM" id="MobiDB-lite"/>
    </source>
</evidence>
<feature type="region of interest" description="Disordered" evidence="1">
    <location>
        <begin position="525"/>
        <end position="587"/>
    </location>
</feature>
<sequence>MPELPVAAPKELRIDTAAIPLVSSTNTDDDLPAVEAAQLSPKVDRVRHHLIPARTNTCVRAPCLKRQASVPISSIIGDLAAARREGNHNQDRVASNPLPTSFAAPRNLVLHHASRHVHFDEAPPEEFYVLSGASYDRRPIKCTQGGSEFDMSLPPRSTSYNGDDSNDDDASSTDDGAVAMEPAEEPAPDVGFIRDPTLENWACIKNGTVIASVGYQPRQQQSGLMASGKSLHFSALSSLQHASALNGGANAEVQPAQPQPTSQKVSLPVHGFRSFGGLQNSLAPEVTAADTSAEQSISSENKISSLESIPPAVRTFSPDATPMPSPSLHRSIGAFASLDYFVDSSKGPSSAHHGASNLEKLVSNGDAAQLDEEARESIEILRDAPISNSTASGQDFCVRDASPNGNSGLRSPTPVRPPAAVVAKVSEAAAHSTPRRIVLERRTAERDAVRISSLGPPSPALINGAAPSPGWSSLLGIASSPLSSRCSSVDPWSSLSSDGDGDGTESPCNETSWISSNCTSPDLGPFDQVNADAFHNSAGPHAPSGSNPSWMEARSAKQVHVASALRNGAASHGHGSVQTSEKGDRELMTPKTTAFAEDAKLSSSVETIDTSRWEHKHLSAVSSTNILDGISSGEVSAAEATTPESSRRPSFHKIGSLSPRLRTSRGGEEDACTVEQFDDDDSRGLRVRSLSRDGHSKKKSTKCRYCRSLRQRLKASGTESSAPTSSGGSAQITDAEEEGEDKSRRVTLTEAGASYPATGGSAEVSEVEDEDLRSRSSLSQLRASVRSLSVDDWSSNASRSRSRDGSALSHLSRALDSQHDRESSNSPAESSSESPHLLVADTPMVCTCDKKREKERLKKKVRKEREMERERDREWERDQARGRQMKLFGESFGDADTSCLSALDGF</sequence>
<feature type="region of interest" description="Disordered" evidence="1">
    <location>
        <begin position="713"/>
        <end position="879"/>
    </location>
</feature>
<feature type="compositionally biased region" description="Low complexity" evidence="1">
    <location>
        <begin position="488"/>
        <end position="498"/>
    </location>
</feature>
<feature type="region of interest" description="Disordered" evidence="1">
    <location>
        <begin position="634"/>
        <end position="697"/>
    </location>
</feature>
<name>R9PD15_PSEHS</name>
<protein>
    <submittedName>
        <fullName evidence="2">Ankyrin repeat containing protein</fullName>
    </submittedName>
</protein>
<feature type="region of interest" description="Disordered" evidence="1">
    <location>
        <begin position="144"/>
        <end position="176"/>
    </location>
</feature>
<organism evidence="2 3">
    <name type="scientific">Pseudozyma hubeiensis (strain SY62)</name>
    <name type="common">Yeast</name>
    <dbReference type="NCBI Taxonomy" id="1305764"/>
    <lineage>
        <taxon>Eukaryota</taxon>
        <taxon>Fungi</taxon>
        <taxon>Dikarya</taxon>
        <taxon>Basidiomycota</taxon>
        <taxon>Ustilaginomycotina</taxon>
        <taxon>Ustilaginomycetes</taxon>
        <taxon>Ustilaginales</taxon>
        <taxon>Ustilaginaceae</taxon>
        <taxon>Pseudozyma</taxon>
    </lineage>
</organism>
<feature type="compositionally biased region" description="Acidic residues" evidence="1">
    <location>
        <begin position="669"/>
        <end position="681"/>
    </location>
</feature>
<gene>
    <name evidence="2" type="ORF">PHSY_006846</name>
</gene>
<evidence type="ECO:0000313" key="3">
    <source>
        <dbReference type="Proteomes" id="UP000014071"/>
    </source>
</evidence>
<feature type="compositionally biased region" description="Polar residues" evidence="1">
    <location>
        <begin position="717"/>
        <end position="732"/>
    </location>
</feature>
<dbReference type="RefSeq" id="XP_012192833.1">
    <property type="nucleotide sequence ID" value="XM_012337443.1"/>
</dbReference>
<dbReference type="eggNOG" id="ENOG502RDBB">
    <property type="taxonomic scope" value="Eukaryota"/>
</dbReference>
<accession>R9PD15</accession>
<dbReference type="HOGENOM" id="CLU_320341_0_0_1"/>
<dbReference type="AlphaFoldDB" id="R9PD15"/>
<feature type="compositionally biased region" description="Low complexity" evidence="1">
    <location>
        <begin position="775"/>
        <end position="788"/>
    </location>
</feature>
<proteinExistence type="predicted"/>
<feature type="compositionally biased region" description="Basic and acidic residues" evidence="1">
    <location>
        <begin position="863"/>
        <end position="879"/>
    </location>
</feature>
<reference evidence="3" key="1">
    <citation type="journal article" date="2013" name="Genome Announc.">
        <title>Draft genome sequence of the basidiomycetous yeast-like fungus Pseudozyma hubeiensis SY62, which produces an abundant amount of the biosurfactant mannosylerythritol lipids.</title>
        <authorList>
            <person name="Konishi M."/>
            <person name="Hatada Y."/>
            <person name="Horiuchi J."/>
        </authorList>
    </citation>
    <scope>NUCLEOTIDE SEQUENCE [LARGE SCALE GENOMIC DNA]</scope>
    <source>
        <strain evidence="3">SY62</strain>
    </source>
</reference>
<feature type="compositionally biased region" description="Low complexity" evidence="1">
    <location>
        <begin position="824"/>
        <end position="834"/>
    </location>
</feature>
<feature type="region of interest" description="Disordered" evidence="1">
    <location>
        <begin position="391"/>
        <end position="420"/>
    </location>
</feature>
<dbReference type="EMBL" id="DF238829">
    <property type="protein sequence ID" value="GAC99246.1"/>
    <property type="molecule type" value="Genomic_DNA"/>
</dbReference>
<keyword evidence="3" id="KW-1185">Reference proteome</keyword>
<feature type="region of interest" description="Disordered" evidence="1">
    <location>
        <begin position="488"/>
        <end position="513"/>
    </location>
</feature>
<evidence type="ECO:0000313" key="2">
    <source>
        <dbReference type="EMBL" id="GAC99246.1"/>
    </source>
</evidence>
<dbReference type="OrthoDB" id="2555027at2759"/>
<dbReference type="Proteomes" id="UP000014071">
    <property type="component" value="Unassembled WGS sequence"/>
</dbReference>